<dbReference type="PANTHER" id="PTHR47019:SF1">
    <property type="entry name" value="LIPID II FLIPPASE MURJ"/>
    <property type="match status" value="1"/>
</dbReference>
<name>A0ABQ2F976_9MICO</name>
<keyword evidence="10" id="KW-1185">Reference proteome</keyword>
<dbReference type="RefSeq" id="WP_022921913.1">
    <property type="nucleotide sequence ID" value="NZ_BMLB01000005.1"/>
</dbReference>
<feature type="transmembrane region" description="Helical" evidence="8">
    <location>
        <begin position="105"/>
        <end position="128"/>
    </location>
</feature>
<evidence type="ECO:0000256" key="2">
    <source>
        <dbReference type="ARBA" id="ARBA00022475"/>
    </source>
</evidence>
<evidence type="ECO:0000313" key="9">
    <source>
        <dbReference type="EMBL" id="GGK74021.1"/>
    </source>
</evidence>
<dbReference type="PANTHER" id="PTHR47019">
    <property type="entry name" value="LIPID II FLIPPASE MURJ"/>
    <property type="match status" value="1"/>
</dbReference>
<keyword evidence="3 8" id="KW-0812">Transmembrane</keyword>
<feature type="transmembrane region" description="Helical" evidence="8">
    <location>
        <begin position="382"/>
        <end position="404"/>
    </location>
</feature>
<dbReference type="PRINTS" id="PR01806">
    <property type="entry name" value="VIRFACTRMVIN"/>
</dbReference>
<evidence type="ECO:0000256" key="6">
    <source>
        <dbReference type="ARBA" id="ARBA00022989"/>
    </source>
</evidence>
<accession>A0ABQ2F976</accession>
<keyword evidence="6 8" id="KW-1133">Transmembrane helix</keyword>
<keyword evidence="7 8" id="KW-0472">Membrane</keyword>
<organism evidence="9 10">
    <name type="scientific">Ornithinimicrobium pekingense</name>
    <dbReference type="NCBI Taxonomy" id="384677"/>
    <lineage>
        <taxon>Bacteria</taxon>
        <taxon>Bacillati</taxon>
        <taxon>Actinomycetota</taxon>
        <taxon>Actinomycetes</taxon>
        <taxon>Micrococcales</taxon>
        <taxon>Ornithinimicrobiaceae</taxon>
        <taxon>Ornithinimicrobium</taxon>
    </lineage>
</organism>
<evidence type="ECO:0000313" key="10">
    <source>
        <dbReference type="Proteomes" id="UP000662111"/>
    </source>
</evidence>
<dbReference type="Proteomes" id="UP000662111">
    <property type="component" value="Unassembled WGS sequence"/>
</dbReference>
<feature type="transmembrane region" description="Helical" evidence="8">
    <location>
        <begin position="262"/>
        <end position="287"/>
    </location>
</feature>
<dbReference type="EMBL" id="BMLB01000005">
    <property type="protein sequence ID" value="GGK74021.1"/>
    <property type="molecule type" value="Genomic_DNA"/>
</dbReference>
<feature type="transmembrane region" description="Helical" evidence="8">
    <location>
        <begin position="339"/>
        <end position="357"/>
    </location>
</feature>
<keyword evidence="5" id="KW-0573">Peptidoglycan synthesis</keyword>
<feature type="transmembrane region" description="Helical" evidence="8">
    <location>
        <begin position="479"/>
        <end position="500"/>
    </location>
</feature>
<feature type="transmembrane region" description="Helical" evidence="8">
    <location>
        <begin position="512"/>
        <end position="534"/>
    </location>
</feature>
<dbReference type="InterPro" id="IPR051050">
    <property type="entry name" value="Lipid_II_flippase_MurJ/MviN"/>
</dbReference>
<feature type="transmembrane region" description="Helical" evidence="8">
    <location>
        <begin position="307"/>
        <end position="327"/>
    </location>
</feature>
<feature type="transmembrane region" description="Helical" evidence="8">
    <location>
        <begin position="219"/>
        <end position="241"/>
    </location>
</feature>
<evidence type="ECO:0000256" key="4">
    <source>
        <dbReference type="ARBA" id="ARBA00022960"/>
    </source>
</evidence>
<evidence type="ECO:0000256" key="8">
    <source>
        <dbReference type="SAM" id="Phobius"/>
    </source>
</evidence>
<evidence type="ECO:0000256" key="7">
    <source>
        <dbReference type="ARBA" id="ARBA00023136"/>
    </source>
</evidence>
<comment type="caution">
    <text evidence="9">The sequence shown here is derived from an EMBL/GenBank/DDBJ whole genome shotgun (WGS) entry which is preliminary data.</text>
</comment>
<dbReference type="InterPro" id="IPR004268">
    <property type="entry name" value="MurJ"/>
</dbReference>
<keyword evidence="2" id="KW-1003">Cell membrane</keyword>
<sequence length="547" mass="54896">MGQTDVTAGPAPVAPSPRLSRQGLLAAAGVVAAVTLVARAVGLVRWFVFSKAVGATCVGQVYMTANQVPNVLFEVAAGGALAAVAVPLVSAHLQRGDEQRADRTASALLTWSLTVLLPLAALVALAAGPVTLWLLGTPAGCDPQDALAAARLMLVLFAPQVVLYGVGIVLTGVLQAHRRFLAAAVAPLLSSVVVIGVYVVFAALHEPDVPLGTLPAEAVWLLAGGTTVGVAALTLPLLLPAARLGVRWRPTWRFPEGTGRRAGALALAGVAVVGAQQLAAVVILLLANAADGVATITVWTYAQTAYLLPYAVLVVPLATVAFPRLTGHREEATGVLRRALVLSVTAAVVAAAVLVAVRDHVGAAFLLLDAGADGPGRDALDALPLTLAALAPGLVGYALVAVGTRALYAVGSPRRAAAAASAGWAVAALLPLLLVPVGADARDTLLLLAVGSSVGMSVAGMLLVVEVVRAWGGPAVRGVLRGGAGALGGAAVGALAAELLLPGTGSGWLEVLGRAAGAGTLVLALSTAGVRLLAPRAWKDVVERLRS</sequence>
<feature type="transmembrane region" description="Helical" evidence="8">
    <location>
        <begin position="180"/>
        <end position="204"/>
    </location>
</feature>
<proteinExistence type="predicted"/>
<gene>
    <name evidence="9" type="ORF">GCM10011509_23310</name>
</gene>
<comment type="subcellular location">
    <subcellularLocation>
        <location evidence="1">Cell membrane</location>
        <topology evidence="1">Multi-pass membrane protein</topology>
    </subcellularLocation>
</comment>
<keyword evidence="4" id="KW-0133">Cell shape</keyword>
<feature type="transmembrane region" description="Helical" evidence="8">
    <location>
        <begin position="24"/>
        <end position="48"/>
    </location>
</feature>
<feature type="transmembrane region" description="Helical" evidence="8">
    <location>
        <begin position="148"/>
        <end position="173"/>
    </location>
</feature>
<feature type="transmembrane region" description="Helical" evidence="8">
    <location>
        <begin position="68"/>
        <end position="93"/>
    </location>
</feature>
<feature type="transmembrane region" description="Helical" evidence="8">
    <location>
        <begin position="445"/>
        <end position="467"/>
    </location>
</feature>
<evidence type="ECO:0000256" key="3">
    <source>
        <dbReference type="ARBA" id="ARBA00022692"/>
    </source>
</evidence>
<feature type="transmembrane region" description="Helical" evidence="8">
    <location>
        <begin position="416"/>
        <end position="439"/>
    </location>
</feature>
<dbReference type="Pfam" id="PF03023">
    <property type="entry name" value="MurJ"/>
    <property type="match status" value="1"/>
</dbReference>
<evidence type="ECO:0000256" key="1">
    <source>
        <dbReference type="ARBA" id="ARBA00004651"/>
    </source>
</evidence>
<protein>
    <submittedName>
        <fullName evidence="9">Membrane protein</fullName>
    </submittedName>
</protein>
<reference evidence="10" key="1">
    <citation type="journal article" date="2019" name="Int. J. Syst. Evol. Microbiol.">
        <title>The Global Catalogue of Microorganisms (GCM) 10K type strain sequencing project: providing services to taxonomists for standard genome sequencing and annotation.</title>
        <authorList>
            <consortium name="The Broad Institute Genomics Platform"/>
            <consortium name="The Broad Institute Genome Sequencing Center for Infectious Disease"/>
            <person name="Wu L."/>
            <person name="Ma J."/>
        </authorList>
    </citation>
    <scope>NUCLEOTIDE SEQUENCE [LARGE SCALE GENOMIC DNA]</scope>
    <source>
        <strain evidence="10">CGMCC 1.5362</strain>
    </source>
</reference>
<evidence type="ECO:0000256" key="5">
    <source>
        <dbReference type="ARBA" id="ARBA00022984"/>
    </source>
</evidence>